<evidence type="ECO:0000313" key="4">
    <source>
        <dbReference type="EMBL" id="QJC54045.1"/>
    </source>
</evidence>
<evidence type="ECO:0000313" key="5">
    <source>
        <dbReference type="Proteomes" id="UP000502136"/>
    </source>
</evidence>
<accession>A0A6H2H337</accession>
<feature type="domain" description="Copper amine oxidase-like N-terminal" evidence="2">
    <location>
        <begin position="62"/>
        <end position="165"/>
    </location>
</feature>
<dbReference type="Proteomes" id="UP000502136">
    <property type="component" value="Chromosome"/>
</dbReference>
<feature type="domain" description="Prolow-density lipoprotein receptor-related protein 1-like beta-propeller" evidence="3">
    <location>
        <begin position="410"/>
        <end position="587"/>
    </location>
</feature>
<keyword evidence="5" id="KW-1185">Reference proteome</keyword>
<dbReference type="SUPFAM" id="SSF69304">
    <property type="entry name" value="Tricorn protease N-terminal domain"/>
    <property type="match status" value="1"/>
</dbReference>
<feature type="chain" id="PRO_5039203670" evidence="1">
    <location>
        <begin position="21"/>
        <end position="600"/>
    </location>
</feature>
<evidence type="ECO:0000259" key="3">
    <source>
        <dbReference type="Pfam" id="PF16472"/>
    </source>
</evidence>
<dbReference type="EMBL" id="CP051428">
    <property type="protein sequence ID" value="QJC54045.1"/>
    <property type="molecule type" value="Genomic_DNA"/>
</dbReference>
<dbReference type="Pfam" id="PF16472">
    <property type="entry name" value="DUF5050"/>
    <property type="match status" value="1"/>
</dbReference>
<dbReference type="KEGG" id="palr:HGI30_22650"/>
<dbReference type="InterPro" id="IPR012854">
    <property type="entry name" value="Cu_amine_oxidase-like_N"/>
</dbReference>
<dbReference type="InterPro" id="IPR032485">
    <property type="entry name" value="LRP1-like_beta_prop"/>
</dbReference>
<reference evidence="4 5" key="1">
    <citation type="submission" date="2020-04" db="EMBL/GenBank/DDBJ databases">
        <title>Novel Paenibacillus strain UniB2 isolated from commercial digestive syrup.</title>
        <authorList>
            <person name="Thorat V."/>
            <person name="Kirdat K."/>
            <person name="Tiwarekar B."/>
            <person name="Yadav A."/>
        </authorList>
    </citation>
    <scope>NUCLEOTIDE SEQUENCE [LARGE SCALE GENOMIC DNA]</scope>
    <source>
        <strain evidence="4 5">UniB2</strain>
    </source>
</reference>
<proteinExistence type="predicted"/>
<dbReference type="RefSeq" id="WP_168909573.1">
    <property type="nucleotide sequence ID" value="NZ_CP051428.1"/>
</dbReference>
<dbReference type="Pfam" id="PF07833">
    <property type="entry name" value="Cu_amine_oxidN1"/>
    <property type="match status" value="1"/>
</dbReference>
<dbReference type="SUPFAM" id="SSF63825">
    <property type="entry name" value="YWTD domain"/>
    <property type="match status" value="1"/>
</dbReference>
<evidence type="ECO:0000256" key="1">
    <source>
        <dbReference type="SAM" id="SignalP"/>
    </source>
</evidence>
<dbReference type="InterPro" id="IPR036582">
    <property type="entry name" value="Mao_N_sf"/>
</dbReference>
<dbReference type="SUPFAM" id="SSF55383">
    <property type="entry name" value="Copper amine oxidase, domain N"/>
    <property type="match status" value="1"/>
</dbReference>
<organism evidence="4 5">
    <name type="scientific">Paenibacillus albicereus</name>
    <dbReference type="NCBI Taxonomy" id="2726185"/>
    <lineage>
        <taxon>Bacteria</taxon>
        <taxon>Bacillati</taxon>
        <taxon>Bacillota</taxon>
        <taxon>Bacilli</taxon>
        <taxon>Bacillales</taxon>
        <taxon>Paenibacillaceae</taxon>
        <taxon>Paenibacillus</taxon>
    </lineage>
</organism>
<name>A0A6H2H337_9BACL</name>
<protein>
    <submittedName>
        <fullName evidence="4">DUF5050 domain-containing protein</fullName>
    </submittedName>
</protein>
<dbReference type="AlphaFoldDB" id="A0A6H2H337"/>
<sequence length="600" mass="64569">MKKTALAVLAAALWAGTALAPASAADSKAPASTSLKQAFDRTVILPYDFQQKVFIRGSKTDLYLDYKLVQRDSRVFVPIRLLGYLAGEVNRSGGTWETKWDAKRPNEVVLTNAALKKTIRFAVGSRSMDVNGKAVSIDVAPYKVNGTILLPLRSASDALDKEIQWLDGLILIGDDKIDPKLADTRSLIEPIKRQLADKRTRAEVESSTGLLARSGNTSYYYRAFYTASSTSEMLYRQKDGGKPVRIELAGQPVLSQAKVADGKIYFPTVVGGKPELHALDPVTGKAAKAASVSDWKPSDGWLEAVFKLEGQLFVNLHSGDNTMGSETLYRLDGGTLQKVVGGKSLMAYARAGDRLLYTDFRFMSMQPGNLKQVDLKTGKVSSIGDAAFTYGINRTLSEGGGVSYASNAKLVVKDGSAYSLGYEEADQTATSAVYRIPLAGGAQTKLTPPASDFWLEGASVYYVDRATGKLGQAGLSGGAVRILVDRPVFDVRMHGGSLYYRVLPTGTDARDGYAQAGDLYRYDLAAGRETKLSDQPALSYEVGPKGVYYVSNGYEPGLYKVGADGKSMAIVRDNVASTLLTDSGIVYTLTYKSGVFASGS</sequence>
<evidence type="ECO:0000259" key="2">
    <source>
        <dbReference type="Pfam" id="PF07833"/>
    </source>
</evidence>
<dbReference type="Gene3D" id="3.30.457.10">
    <property type="entry name" value="Copper amine oxidase-like, N-terminal domain"/>
    <property type="match status" value="1"/>
</dbReference>
<gene>
    <name evidence="4" type="ORF">HGI30_22650</name>
</gene>
<keyword evidence="1" id="KW-0732">Signal</keyword>
<feature type="signal peptide" evidence="1">
    <location>
        <begin position="1"/>
        <end position="20"/>
    </location>
</feature>